<accession>A0A087BSI5</accession>
<comment type="caution">
    <text evidence="1">The sequence shown here is derived from an EMBL/GenBank/DDBJ whole genome shotgun (WGS) entry which is preliminary data.</text>
</comment>
<reference evidence="1 2" key="1">
    <citation type="submission" date="2014-03" db="EMBL/GenBank/DDBJ databases">
        <title>Genomics of Bifidobacteria.</title>
        <authorList>
            <person name="Ventura M."/>
            <person name="Milani C."/>
            <person name="Lugli G.A."/>
        </authorList>
    </citation>
    <scope>NUCLEOTIDE SEQUENCE [LARGE SCALE GENOMIC DNA]</scope>
    <source>
        <strain evidence="1 2">LMG 11592</strain>
    </source>
</reference>
<protein>
    <submittedName>
        <fullName evidence="1">Uncharacterized protein</fullName>
    </submittedName>
</protein>
<evidence type="ECO:0000313" key="2">
    <source>
        <dbReference type="Proteomes" id="UP000029014"/>
    </source>
</evidence>
<dbReference type="Proteomes" id="UP000029014">
    <property type="component" value="Unassembled WGS sequence"/>
</dbReference>
<keyword evidence="2" id="KW-1185">Reference proteome</keyword>
<organism evidence="1 2">
    <name type="scientific">Bifidobacterium minimum</name>
    <dbReference type="NCBI Taxonomy" id="1693"/>
    <lineage>
        <taxon>Bacteria</taxon>
        <taxon>Bacillati</taxon>
        <taxon>Actinomycetota</taxon>
        <taxon>Actinomycetes</taxon>
        <taxon>Bifidobacteriales</taxon>
        <taxon>Bifidobacteriaceae</taxon>
        <taxon>Bifidobacterium</taxon>
    </lineage>
</organism>
<dbReference type="EMBL" id="JGZD01000004">
    <property type="protein sequence ID" value="KFI73985.1"/>
    <property type="molecule type" value="Genomic_DNA"/>
</dbReference>
<proteinExistence type="predicted"/>
<dbReference type="STRING" id="1693.BMIN_1248"/>
<gene>
    <name evidence="1" type="ORF">BMIN_1248</name>
</gene>
<name>A0A087BSI5_9BIFI</name>
<sequence>MKNIAIQIGEIIVHVIGGTSYHHYWTHCFNGMDTLSALITAYIRSKNLNIRL</sequence>
<dbReference type="AlphaFoldDB" id="A0A087BSI5"/>
<evidence type="ECO:0000313" key="1">
    <source>
        <dbReference type="EMBL" id="KFI73985.1"/>
    </source>
</evidence>